<name>A0ABM8W796_GIGMA</name>
<evidence type="ECO:0000256" key="2">
    <source>
        <dbReference type="ARBA" id="ARBA00022741"/>
    </source>
</evidence>
<accession>A0ABM8W796</accession>
<evidence type="ECO:0000256" key="3">
    <source>
        <dbReference type="ARBA" id="ARBA00022840"/>
    </source>
</evidence>
<feature type="domain" description="Protein kinase" evidence="6">
    <location>
        <begin position="10"/>
        <end position="226"/>
    </location>
</feature>
<dbReference type="SMART" id="SM00220">
    <property type="entry name" value="S_TKc"/>
    <property type="match status" value="1"/>
</dbReference>
<feature type="binding site" evidence="4">
    <location>
        <position position="39"/>
    </location>
    <ligand>
        <name>ATP</name>
        <dbReference type="ChEBI" id="CHEBI:30616"/>
    </ligand>
</feature>
<feature type="region of interest" description="Disordered" evidence="5">
    <location>
        <begin position="481"/>
        <end position="508"/>
    </location>
</feature>
<dbReference type="PROSITE" id="PS00107">
    <property type="entry name" value="PROTEIN_KINASE_ATP"/>
    <property type="match status" value="1"/>
</dbReference>
<sequence>MPRRDPDEEYTILEKLGTGSFGTVYKAINNDTKKVVAVKQIDLEDSDDDISEIQQEIALLSQCDSQYITRYYGSFVKGFKLWIVMEYLAGGSCLDLLKPGPFDEHHIAIILRELLHGLEYLHVEGKIHRDIKAANVLLSGEGKPTLVSLLNFQITRAEETLLSEHPGEPPLSEYHPMRVLFLIPKARPPVLEGNFSSAFKDFVSLCVMKNPNDRPTAKDLLRHRFIKSARSTTQLQELIERYSNWKTRGGEKAESTVQRTSVNYDTSSIVWDFGTIRKVHQDGTVRLDHMAVKEMRRSERNSSVSSNNVATIKLSNLPPGNVDINALGITEAQIEQTTVNNANNGTTNSINMNEELDTIRAPRPFSSINDSFPSRFSRVISTVDPVTEEGAAGRQLLNDVILPSIAKIKSNELRANEIEALSLFEKGVEELDRVNPDLILTTLVEVLSRLKTNVEICDKLSDLGVVSDAFLTTPELIIDANSSSSSSNQNSVECSPDTPVEENPPPKSPISEMIYIRWIEQLRMKWPISFGSSGS</sequence>
<evidence type="ECO:0000313" key="7">
    <source>
        <dbReference type="EMBL" id="CAG8544075.1"/>
    </source>
</evidence>
<dbReference type="Proteomes" id="UP000789901">
    <property type="component" value="Unassembled WGS sequence"/>
</dbReference>
<keyword evidence="2 4" id="KW-0547">Nucleotide-binding</keyword>
<keyword evidence="8" id="KW-1185">Reference proteome</keyword>
<dbReference type="Gene3D" id="1.10.510.10">
    <property type="entry name" value="Transferase(Phosphotransferase) domain 1"/>
    <property type="match status" value="2"/>
</dbReference>
<dbReference type="PANTHER" id="PTHR48012:SF27">
    <property type="entry name" value="SERINE_THREONINE-PROTEIN KINASE SID1"/>
    <property type="match status" value="1"/>
</dbReference>
<keyword evidence="3 4" id="KW-0067">ATP-binding</keyword>
<protein>
    <recommendedName>
        <fullName evidence="1">non-specific serine/threonine protein kinase</fullName>
        <ecNumber evidence="1">2.7.11.1</ecNumber>
    </recommendedName>
</protein>
<dbReference type="Gene3D" id="3.30.200.20">
    <property type="entry name" value="Phosphorylase Kinase, domain 1"/>
    <property type="match status" value="1"/>
</dbReference>
<evidence type="ECO:0000256" key="5">
    <source>
        <dbReference type="SAM" id="MobiDB-lite"/>
    </source>
</evidence>
<organism evidence="7 8">
    <name type="scientific">Gigaspora margarita</name>
    <dbReference type="NCBI Taxonomy" id="4874"/>
    <lineage>
        <taxon>Eukaryota</taxon>
        <taxon>Fungi</taxon>
        <taxon>Fungi incertae sedis</taxon>
        <taxon>Mucoromycota</taxon>
        <taxon>Glomeromycotina</taxon>
        <taxon>Glomeromycetes</taxon>
        <taxon>Diversisporales</taxon>
        <taxon>Gigasporaceae</taxon>
        <taxon>Gigaspora</taxon>
    </lineage>
</organism>
<dbReference type="Pfam" id="PF00069">
    <property type="entry name" value="Pkinase"/>
    <property type="match status" value="1"/>
</dbReference>
<dbReference type="EC" id="2.7.11.1" evidence="1"/>
<reference evidence="7 8" key="1">
    <citation type="submission" date="2021-06" db="EMBL/GenBank/DDBJ databases">
        <authorList>
            <person name="Kallberg Y."/>
            <person name="Tangrot J."/>
            <person name="Rosling A."/>
        </authorList>
    </citation>
    <scope>NUCLEOTIDE SEQUENCE [LARGE SCALE GENOMIC DNA]</scope>
    <source>
        <strain evidence="7 8">120-4 pot B 10/14</strain>
    </source>
</reference>
<gene>
    <name evidence="7" type="ORF">GMARGA_LOCUS4228</name>
</gene>
<feature type="compositionally biased region" description="Low complexity" evidence="5">
    <location>
        <begin position="481"/>
        <end position="491"/>
    </location>
</feature>
<evidence type="ECO:0000256" key="4">
    <source>
        <dbReference type="PROSITE-ProRule" id="PRU10141"/>
    </source>
</evidence>
<proteinExistence type="predicted"/>
<dbReference type="SUPFAM" id="SSF56112">
    <property type="entry name" value="Protein kinase-like (PK-like)"/>
    <property type="match status" value="1"/>
</dbReference>
<dbReference type="InterPro" id="IPR000719">
    <property type="entry name" value="Prot_kinase_dom"/>
</dbReference>
<dbReference type="PROSITE" id="PS50011">
    <property type="entry name" value="PROTEIN_KINASE_DOM"/>
    <property type="match status" value="1"/>
</dbReference>
<dbReference type="PANTHER" id="PTHR48012">
    <property type="entry name" value="STERILE20-LIKE KINASE, ISOFORM B-RELATED"/>
    <property type="match status" value="1"/>
</dbReference>
<dbReference type="EMBL" id="CAJVQB010001635">
    <property type="protein sequence ID" value="CAG8544075.1"/>
    <property type="molecule type" value="Genomic_DNA"/>
</dbReference>
<dbReference type="InterPro" id="IPR011009">
    <property type="entry name" value="Kinase-like_dom_sf"/>
</dbReference>
<dbReference type="InterPro" id="IPR050629">
    <property type="entry name" value="STE20/SPS1-PAK"/>
</dbReference>
<evidence type="ECO:0000256" key="1">
    <source>
        <dbReference type="ARBA" id="ARBA00012513"/>
    </source>
</evidence>
<comment type="caution">
    <text evidence="7">The sequence shown here is derived from an EMBL/GenBank/DDBJ whole genome shotgun (WGS) entry which is preliminary data.</text>
</comment>
<evidence type="ECO:0000313" key="8">
    <source>
        <dbReference type="Proteomes" id="UP000789901"/>
    </source>
</evidence>
<evidence type="ECO:0000259" key="6">
    <source>
        <dbReference type="PROSITE" id="PS50011"/>
    </source>
</evidence>
<dbReference type="InterPro" id="IPR017441">
    <property type="entry name" value="Protein_kinase_ATP_BS"/>
</dbReference>